<name>A0A2S9V9H8_9ALTE</name>
<comment type="caution">
    <text evidence="2">The sequence shown here is derived from an EMBL/GenBank/DDBJ whole genome shotgun (WGS) entry which is preliminary data.</text>
</comment>
<accession>A0A2S9V9H8</accession>
<reference evidence="3" key="1">
    <citation type="journal article" date="2020" name="Int. J. Syst. Evol. Microbiol.">
        <title>Alteromonas alba sp. nov., a marine bacterium isolated from the seawater of the West Pacific Ocean.</title>
        <authorList>
            <person name="Sun C."/>
            <person name="Wu Y.-H."/>
            <person name="Xamxidin M."/>
            <person name="Cheng H."/>
            <person name="Xu X.-W."/>
        </authorList>
    </citation>
    <scope>NUCLEOTIDE SEQUENCE [LARGE SCALE GENOMIC DNA]</scope>
    <source>
        <strain evidence="3">190</strain>
    </source>
</reference>
<keyword evidence="1" id="KW-1133">Transmembrane helix</keyword>
<protein>
    <submittedName>
        <fullName evidence="2">DUF2177 domain-containing protein</fullName>
    </submittedName>
</protein>
<dbReference type="AlphaFoldDB" id="A0A2S9V9H8"/>
<evidence type="ECO:0000313" key="2">
    <source>
        <dbReference type="EMBL" id="PRO73084.1"/>
    </source>
</evidence>
<keyword evidence="1" id="KW-0472">Membrane</keyword>
<dbReference type="Proteomes" id="UP000238949">
    <property type="component" value="Unassembled WGS sequence"/>
</dbReference>
<proteinExistence type="predicted"/>
<keyword evidence="1" id="KW-0812">Transmembrane</keyword>
<feature type="transmembrane region" description="Helical" evidence="1">
    <location>
        <begin position="119"/>
        <end position="137"/>
    </location>
</feature>
<organism evidence="2 3">
    <name type="scientific">Alteromonas alba</name>
    <dbReference type="NCBI Taxonomy" id="2079529"/>
    <lineage>
        <taxon>Bacteria</taxon>
        <taxon>Pseudomonadati</taxon>
        <taxon>Pseudomonadota</taxon>
        <taxon>Gammaproteobacteria</taxon>
        <taxon>Alteromonadales</taxon>
        <taxon>Alteromonadaceae</taxon>
        <taxon>Alteromonas/Salinimonas group</taxon>
        <taxon>Alteromonas</taxon>
    </lineage>
</organism>
<evidence type="ECO:0000313" key="3">
    <source>
        <dbReference type="Proteomes" id="UP000238949"/>
    </source>
</evidence>
<evidence type="ECO:0000256" key="1">
    <source>
        <dbReference type="SAM" id="Phobius"/>
    </source>
</evidence>
<dbReference type="OrthoDB" id="166547at2"/>
<sequence>MTSPYASKTSVSQLLLAYVTMLLVFGVLDGVWLGVVANQWYFGSLSGLLRDPFITWPWLVFYIGYCAAGLYLAVLPARQNLAKAFLNGAVVGATAYGAYNLTNYSIVADWPLPITLIDWTWGTVATALVSTSGALAIKLKD</sequence>
<dbReference type="InterPro" id="IPR018687">
    <property type="entry name" value="DUF2177_membr"/>
</dbReference>
<dbReference type="EMBL" id="PVNP01000146">
    <property type="protein sequence ID" value="PRO73084.1"/>
    <property type="molecule type" value="Genomic_DNA"/>
</dbReference>
<dbReference type="RefSeq" id="WP_105935007.1">
    <property type="nucleotide sequence ID" value="NZ_PVNP01000146.1"/>
</dbReference>
<feature type="transmembrane region" description="Helical" evidence="1">
    <location>
        <begin position="81"/>
        <end position="99"/>
    </location>
</feature>
<feature type="transmembrane region" description="Helical" evidence="1">
    <location>
        <begin position="55"/>
        <end position="74"/>
    </location>
</feature>
<keyword evidence="3" id="KW-1185">Reference proteome</keyword>
<feature type="transmembrane region" description="Helical" evidence="1">
    <location>
        <begin position="15"/>
        <end position="35"/>
    </location>
</feature>
<gene>
    <name evidence="2" type="ORF">C6Y40_13340</name>
</gene>
<dbReference type="Pfam" id="PF09945">
    <property type="entry name" value="DUF2177"/>
    <property type="match status" value="1"/>
</dbReference>